<feature type="region of interest" description="Disordered" evidence="1">
    <location>
        <begin position="159"/>
        <end position="251"/>
    </location>
</feature>
<dbReference type="GeneID" id="94443895"/>
<organism evidence="4 5">
    <name type="scientific">Microbacterium foliorum</name>
    <dbReference type="NCBI Taxonomy" id="104336"/>
    <lineage>
        <taxon>Bacteria</taxon>
        <taxon>Bacillati</taxon>
        <taxon>Actinomycetota</taxon>
        <taxon>Actinomycetes</taxon>
        <taxon>Micrococcales</taxon>
        <taxon>Microbacteriaceae</taxon>
        <taxon>Microbacterium</taxon>
    </lineage>
</organism>
<feature type="domain" description="General stress protein 17M-like" evidence="3">
    <location>
        <begin position="15"/>
        <end position="103"/>
    </location>
</feature>
<keyword evidence="2" id="KW-0472">Membrane</keyword>
<keyword evidence="2" id="KW-1133">Transmembrane helix</keyword>
<dbReference type="RefSeq" id="WP_045255513.1">
    <property type="nucleotide sequence ID" value="NZ_CAKKLS010000002.1"/>
</dbReference>
<feature type="transmembrane region" description="Helical" evidence="2">
    <location>
        <begin position="69"/>
        <end position="87"/>
    </location>
</feature>
<sequence>MSMLNRPADSRDEGEIVASTRDYESAQKTVSTLIAQEVPARDIAIIGQSVRTVERITGRLGYAAAARSGAVNGILIGLFLSAILVIGNPEVPMQLFVGFVFIGVALGMLLSLVTYAIVRRRRDFASVTQFAADHYEVRVQATSLAKARLALGAPTPTAVRAPVDLSEPPRYGERITPGASAPTPPSAPEQPAPGTEATPPLGGPQEAPEEPSIPPRPADPAPSADPAPPADGTGAADPSAPGVPPRSAETA</sequence>
<dbReference type="KEGG" id="mfol:DXT68_05785"/>
<dbReference type="PATRIC" id="fig|104336.4.peg.3323"/>
<feature type="compositionally biased region" description="Low complexity" evidence="1">
    <location>
        <begin position="230"/>
        <end position="240"/>
    </location>
</feature>
<dbReference type="AlphaFoldDB" id="A0A0F0KFY5"/>
<proteinExistence type="predicted"/>
<gene>
    <name evidence="4" type="ORF">RN50_03284</name>
</gene>
<dbReference type="EMBL" id="JYIU01000046">
    <property type="protein sequence ID" value="KJL18176.1"/>
    <property type="molecule type" value="Genomic_DNA"/>
</dbReference>
<evidence type="ECO:0000313" key="4">
    <source>
        <dbReference type="EMBL" id="KJL18176.1"/>
    </source>
</evidence>
<dbReference type="InterPro" id="IPR025889">
    <property type="entry name" value="GSP17M-like_dom"/>
</dbReference>
<evidence type="ECO:0000259" key="3">
    <source>
        <dbReference type="Pfam" id="PF11181"/>
    </source>
</evidence>
<feature type="compositionally biased region" description="Pro residues" evidence="1">
    <location>
        <begin position="211"/>
        <end position="229"/>
    </location>
</feature>
<dbReference type="Proteomes" id="UP000033572">
    <property type="component" value="Unassembled WGS sequence"/>
</dbReference>
<protein>
    <recommendedName>
        <fullName evidence="3">General stress protein 17M-like domain-containing protein</fullName>
    </recommendedName>
</protein>
<dbReference type="Pfam" id="PF11181">
    <property type="entry name" value="YflT"/>
    <property type="match status" value="1"/>
</dbReference>
<feature type="compositionally biased region" description="Pro residues" evidence="1">
    <location>
        <begin position="182"/>
        <end position="191"/>
    </location>
</feature>
<evidence type="ECO:0000313" key="5">
    <source>
        <dbReference type="Proteomes" id="UP000033572"/>
    </source>
</evidence>
<keyword evidence="5" id="KW-1185">Reference proteome</keyword>
<accession>A0A0F0KFY5</accession>
<name>A0A0F0KFY5_9MICO</name>
<comment type="caution">
    <text evidence="4">The sequence shown here is derived from an EMBL/GenBank/DDBJ whole genome shotgun (WGS) entry which is preliminary data.</text>
</comment>
<keyword evidence="2" id="KW-0812">Transmembrane</keyword>
<evidence type="ECO:0000256" key="1">
    <source>
        <dbReference type="SAM" id="MobiDB-lite"/>
    </source>
</evidence>
<feature type="transmembrane region" description="Helical" evidence="2">
    <location>
        <begin position="93"/>
        <end position="118"/>
    </location>
</feature>
<reference evidence="4 5" key="1">
    <citation type="submission" date="2015-02" db="EMBL/GenBank/DDBJ databases">
        <title>Draft genome sequences of ten Microbacterium spp. with emphasis on heavy metal contaminated environments.</title>
        <authorList>
            <person name="Corretto E."/>
        </authorList>
    </citation>
    <scope>NUCLEOTIDE SEQUENCE [LARGE SCALE GENOMIC DNA]</scope>
    <source>
        <strain evidence="4 5">DSM 12966</strain>
    </source>
</reference>
<evidence type="ECO:0000256" key="2">
    <source>
        <dbReference type="SAM" id="Phobius"/>
    </source>
</evidence>